<dbReference type="SUPFAM" id="SSF103481">
    <property type="entry name" value="Multidrug resistance efflux transporter EmrE"/>
    <property type="match status" value="2"/>
</dbReference>
<dbReference type="Pfam" id="PF00892">
    <property type="entry name" value="EamA"/>
    <property type="match status" value="2"/>
</dbReference>
<feature type="transmembrane region" description="Helical" evidence="6">
    <location>
        <begin position="63"/>
        <end position="84"/>
    </location>
</feature>
<organism evidence="8 9">
    <name type="scientific">Desulfoprunum benzoelyticum</name>
    <dbReference type="NCBI Taxonomy" id="1506996"/>
    <lineage>
        <taxon>Bacteria</taxon>
        <taxon>Pseudomonadati</taxon>
        <taxon>Thermodesulfobacteriota</taxon>
        <taxon>Desulfobulbia</taxon>
        <taxon>Desulfobulbales</taxon>
        <taxon>Desulfobulbaceae</taxon>
        <taxon>Desulfoprunum</taxon>
    </lineage>
</organism>
<feature type="transmembrane region" description="Helical" evidence="6">
    <location>
        <begin position="147"/>
        <end position="168"/>
    </location>
</feature>
<feature type="domain" description="EamA" evidence="7">
    <location>
        <begin position="150"/>
        <end position="286"/>
    </location>
</feature>
<comment type="similarity">
    <text evidence="2">Belongs to the EamA transporter family.</text>
</comment>
<feature type="transmembrane region" description="Helical" evidence="6">
    <location>
        <begin position="268"/>
        <end position="286"/>
    </location>
</feature>
<evidence type="ECO:0000313" key="9">
    <source>
        <dbReference type="Proteomes" id="UP000539642"/>
    </source>
</evidence>
<comment type="subcellular location">
    <subcellularLocation>
        <location evidence="1">Membrane</location>
        <topology evidence="1">Multi-pass membrane protein</topology>
    </subcellularLocation>
</comment>
<dbReference type="InterPro" id="IPR037185">
    <property type="entry name" value="EmrE-like"/>
</dbReference>
<feature type="transmembrane region" description="Helical" evidence="6">
    <location>
        <begin position="180"/>
        <end position="200"/>
    </location>
</feature>
<evidence type="ECO:0000256" key="2">
    <source>
        <dbReference type="ARBA" id="ARBA00007362"/>
    </source>
</evidence>
<feature type="transmembrane region" description="Helical" evidence="6">
    <location>
        <begin position="119"/>
        <end position="135"/>
    </location>
</feature>
<dbReference type="InterPro" id="IPR050638">
    <property type="entry name" value="AA-Vitamin_Transporters"/>
</dbReference>
<comment type="caution">
    <text evidence="8">The sequence shown here is derived from an EMBL/GenBank/DDBJ whole genome shotgun (WGS) entry which is preliminary data.</text>
</comment>
<feature type="transmembrane region" description="Helical" evidence="6">
    <location>
        <begin position="31"/>
        <end position="51"/>
    </location>
</feature>
<feature type="transmembrane region" description="Helical" evidence="6">
    <location>
        <begin position="90"/>
        <end position="112"/>
    </location>
</feature>
<keyword evidence="9" id="KW-1185">Reference proteome</keyword>
<sequence length="304" mass="33405">MVNIFFYCATVVIWGSTWIAIKLQLGTVDPMLSVGYRFSLAAVLLLIWCMLRRIPMRFSAIEHGYMLLQGTLLFSLNYLLFYLAELQITSGLAAVIFSTIQLMNMVNGAIFLHAPLDRKVFAGGIFGLIGIYLVFRPEIASFSLQQHGVIGIGLCLLATYFASLGNILSARNQKNGLPILQTNAFGMGYGALLMLAAAWLSGKPFIFETTPAYTLSLLYLAVFGSIVAFGCYLSLIGNIGADRAAYATLLFPLVALAISTIWEGYRWSGTAVTGMLLILGGNFLLLQKKRNIPLLDIARPIRYR</sequence>
<reference evidence="8 9" key="1">
    <citation type="submission" date="2020-08" db="EMBL/GenBank/DDBJ databases">
        <title>Genomic Encyclopedia of Type Strains, Phase IV (KMG-IV): sequencing the most valuable type-strain genomes for metagenomic binning, comparative biology and taxonomic classification.</title>
        <authorList>
            <person name="Goeker M."/>
        </authorList>
    </citation>
    <scope>NUCLEOTIDE SEQUENCE [LARGE SCALE GENOMIC DNA]</scope>
    <source>
        <strain evidence="8 9">DSM 28570</strain>
    </source>
</reference>
<dbReference type="GO" id="GO:0016020">
    <property type="term" value="C:membrane"/>
    <property type="evidence" value="ECO:0007669"/>
    <property type="project" value="UniProtKB-SubCell"/>
</dbReference>
<dbReference type="AlphaFoldDB" id="A0A840V2P5"/>
<protein>
    <submittedName>
        <fullName evidence="8">Drug/metabolite transporter (DMT)-like permease</fullName>
    </submittedName>
</protein>
<proteinExistence type="inferred from homology"/>
<evidence type="ECO:0000256" key="3">
    <source>
        <dbReference type="ARBA" id="ARBA00022692"/>
    </source>
</evidence>
<feature type="transmembrane region" description="Helical" evidence="6">
    <location>
        <begin position="5"/>
        <end position="25"/>
    </location>
</feature>
<keyword evidence="3 6" id="KW-0812">Transmembrane</keyword>
<dbReference type="RefSeq" id="WP_183350591.1">
    <property type="nucleotide sequence ID" value="NZ_JACHEO010000009.1"/>
</dbReference>
<keyword evidence="4 6" id="KW-1133">Transmembrane helix</keyword>
<dbReference type="PANTHER" id="PTHR32322">
    <property type="entry name" value="INNER MEMBRANE TRANSPORTER"/>
    <property type="match status" value="1"/>
</dbReference>
<name>A0A840V2P5_9BACT</name>
<feature type="transmembrane region" description="Helical" evidence="6">
    <location>
        <begin position="212"/>
        <end position="232"/>
    </location>
</feature>
<evidence type="ECO:0000256" key="4">
    <source>
        <dbReference type="ARBA" id="ARBA00022989"/>
    </source>
</evidence>
<dbReference type="EMBL" id="JACHEO010000009">
    <property type="protein sequence ID" value="MBB5348140.1"/>
    <property type="molecule type" value="Genomic_DNA"/>
</dbReference>
<evidence type="ECO:0000313" key="8">
    <source>
        <dbReference type="EMBL" id="MBB5348140.1"/>
    </source>
</evidence>
<dbReference type="Proteomes" id="UP000539642">
    <property type="component" value="Unassembled WGS sequence"/>
</dbReference>
<keyword evidence="5 6" id="KW-0472">Membrane</keyword>
<dbReference type="PANTHER" id="PTHR32322:SF2">
    <property type="entry name" value="EAMA DOMAIN-CONTAINING PROTEIN"/>
    <property type="match status" value="1"/>
</dbReference>
<feature type="domain" description="EamA" evidence="7">
    <location>
        <begin position="4"/>
        <end position="135"/>
    </location>
</feature>
<evidence type="ECO:0000256" key="5">
    <source>
        <dbReference type="ARBA" id="ARBA00023136"/>
    </source>
</evidence>
<evidence type="ECO:0000256" key="6">
    <source>
        <dbReference type="SAM" id="Phobius"/>
    </source>
</evidence>
<accession>A0A840V2P5</accession>
<gene>
    <name evidence="8" type="ORF">HNQ81_001871</name>
</gene>
<evidence type="ECO:0000259" key="7">
    <source>
        <dbReference type="Pfam" id="PF00892"/>
    </source>
</evidence>
<feature type="transmembrane region" description="Helical" evidence="6">
    <location>
        <begin position="244"/>
        <end position="262"/>
    </location>
</feature>
<evidence type="ECO:0000256" key="1">
    <source>
        <dbReference type="ARBA" id="ARBA00004141"/>
    </source>
</evidence>
<dbReference type="InterPro" id="IPR000620">
    <property type="entry name" value="EamA_dom"/>
</dbReference>